<dbReference type="EMBL" id="JALJOT010000005">
    <property type="protein sequence ID" value="KAK9915378.1"/>
    <property type="molecule type" value="Genomic_DNA"/>
</dbReference>
<organism evidence="1 2">
    <name type="scientific">Coccomyxa subellipsoidea</name>
    <dbReference type="NCBI Taxonomy" id="248742"/>
    <lineage>
        <taxon>Eukaryota</taxon>
        <taxon>Viridiplantae</taxon>
        <taxon>Chlorophyta</taxon>
        <taxon>core chlorophytes</taxon>
        <taxon>Trebouxiophyceae</taxon>
        <taxon>Trebouxiophyceae incertae sedis</taxon>
        <taxon>Coccomyxaceae</taxon>
        <taxon>Coccomyxa</taxon>
    </lineage>
</organism>
<name>A0ABR2YUE9_9CHLO</name>
<gene>
    <name evidence="1" type="ORF">WJX75_008260</name>
</gene>
<dbReference type="Proteomes" id="UP001491310">
    <property type="component" value="Unassembled WGS sequence"/>
</dbReference>
<comment type="caution">
    <text evidence="1">The sequence shown here is derived from an EMBL/GenBank/DDBJ whole genome shotgun (WGS) entry which is preliminary data.</text>
</comment>
<evidence type="ECO:0000313" key="1">
    <source>
        <dbReference type="EMBL" id="KAK9915378.1"/>
    </source>
</evidence>
<keyword evidence="2" id="KW-1185">Reference proteome</keyword>
<reference evidence="1 2" key="1">
    <citation type="journal article" date="2024" name="Nat. Commun.">
        <title>Phylogenomics reveals the evolutionary origins of lichenization in chlorophyte algae.</title>
        <authorList>
            <person name="Puginier C."/>
            <person name="Libourel C."/>
            <person name="Otte J."/>
            <person name="Skaloud P."/>
            <person name="Haon M."/>
            <person name="Grisel S."/>
            <person name="Petersen M."/>
            <person name="Berrin J.G."/>
            <person name="Delaux P.M."/>
            <person name="Dal Grande F."/>
            <person name="Keller J."/>
        </authorList>
    </citation>
    <scope>NUCLEOTIDE SEQUENCE [LARGE SCALE GENOMIC DNA]</scope>
    <source>
        <strain evidence="1 2">SAG 216-7</strain>
    </source>
</reference>
<evidence type="ECO:0000313" key="2">
    <source>
        <dbReference type="Proteomes" id="UP001491310"/>
    </source>
</evidence>
<sequence length="396" mass="44282">MFSGSWEGDGAYYIIVVQEGGKSPLVDLEEVILPGNARLLYHDNECYDWGTLGWIMAAGIADVEDYKHFVMINSSVRGPYAPPFQPAKEGFKKMVGLQREVPAWHKLLTERLAGDVHMIGPTISCEGTPRDGSPAAEWRTLPHVQSHAIAVDQEGLRTLQKDGNVLKCHGNHWDAKWYAELGASKALLDAGYNLGSLMKRYEGVDWRDPSSWECGGNRGDPFAETVAAAGGPLSVQEALFVKAKEGTVQTSSSLMQMAANYERWMEEQSEGENDVLAAMFPDPEEVRLPQVAAMQQRGPKCFDFAYYRSLNTDLQHYVTDDALWGHFLHFGQFQRRPFRFTCDWDPPAGHDWAGYPIRADAGMQGSTDKTLDPKKQYRAIRPVPLPKCRPDLANKE</sequence>
<proteinExistence type="predicted"/>
<protein>
    <submittedName>
        <fullName evidence="1">Uncharacterized protein</fullName>
    </submittedName>
</protein>
<accession>A0ABR2YUE9</accession>